<accession>A0A6C0KXW2</accession>
<feature type="transmembrane region" description="Helical" evidence="1">
    <location>
        <begin position="38"/>
        <end position="56"/>
    </location>
</feature>
<keyword evidence="1" id="KW-1133">Transmembrane helix</keyword>
<organism evidence="3">
    <name type="scientific">viral metagenome</name>
    <dbReference type="NCBI Taxonomy" id="1070528"/>
    <lineage>
        <taxon>unclassified sequences</taxon>
        <taxon>metagenomes</taxon>
        <taxon>organismal metagenomes</taxon>
    </lineage>
</organism>
<dbReference type="SUPFAM" id="SSF103481">
    <property type="entry name" value="Multidrug resistance efflux transporter EmrE"/>
    <property type="match status" value="1"/>
</dbReference>
<protein>
    <recommendedName>
        <fullName evidence="2">EamA domain-containing protein</fullName>
    </recommendedName>
</protein>
<dbReference type="EMBL" id="MN741007">
    <property type="protein sequence ID" value="QHU22439.1"/>
    <property type="molecule type" value="Genomic_DNA"/>
</dbReference>
<evidence type="ECO:0000256" key="1">
    <source>
        <dbReference type="SAM" id="Phobius"/>
    </source>
</evidence>
<dbReference type="GO" id="GO:0016020">
    <property type="term" value="C:membrane"/>
    <property type="evidence" value="ECO:0007669"/>
    <property type="project" value="InterPro"/>
</dbReference>
<feature type="transmembrane region" description="Helical" evidence="1">
    <location>
        <begin position="123"/>
        <end position="142"/>
    </location>
</feature>
<keyword evidence="1" id="KW-0812">Transmembrane</keyword>
<feature type="domain" description="EamA" evidence="2">
    <location>
        <begin position="3"/>
        <end position="141"/>
    </location>
</feature>
<keyword evidence="1" id="KW-0472">Membrane</keyword>
<dbReference type="InterPro" id="IPR037185">
    <property type="entry name" value="EmrE-like"/>
</dbReference>
<name>A0A6C0KXW2_9ZZZZ</name>
<dbReference type="Pfam" id="PF00892">
    <property type="entry name" value="EamA"/>
    <property type="match status" value="1"/>
</dbReference>
<proteinExistence type="predicted"/>
<feature type="transmembrane region" description="Helical" evidence="1">
    <location>
        <begin position="96"/>
        <end position="117"/>
    </location>
</feature>
<sequence length="152" mass="17435">MDVIYSICSATFYGSSGILDTLLVKNNDIFDIFILKQFVYFFVSIIIFLFFFKNLHTTKKLQVSYTDLFILFIAATLGTVATFLFLYSLSKSRNKYLTFGILYALPIVVYSVLNYLIMGKQLTYVNLFGIMMVCIGLVLISLTDNEQKINKK</sequence>
<dbReference type="InterPro" id="IPR000620">
    <property type="entry name" value="EamA_dom"/>
</dbReference>
<evidence type="ECO:0000313" key="3">
    <source>
        <dbReference type="EMBL" id="QHU22439.1"/>
    </source>
</evidence>
<feature type="transmembrane region" description="Helical" evidence="1">
    <location>
        <begin position="68"/>
        <end position="89"/>
    </location>
</feature>
<dbReference type="AlphaFoldDB" id="A0A6C0KXW2"/>
<evidence type="ECO:0000259" key="2">
    <source>
        <dbReference type="Pfam" id="PF00892"/>
    </source>
</evidence>
<reference evidence="3" key="1">
    <citation type="journal article" date="2020" name="Nature">
        <title>Giant virus diversity and host interactions through global metagenomics.</title>
        <authorList>
            <person name="Schulz F."/>
            <person name="Roux S."/>
            <person name="Paez-Espino D."/>
            <person name="Jungbluth S."/>
            <person name="Walsh D.A."/>
            <person name="Denef V.J."/>
            <person name="McMahon K.D."/>
            <person name="Konstantinidis K.T."/>
            <person name="Eloe-Fadrosh E.A."/>
            <person name="Kyrpides N.C."/>
            <person name="Woyke T."/>
        </authorList>
    </citation>
    <scope>NUCLEOTIDE SEQUENCE</scope>
    <source>
        <strain evidence="3">GVMAG-S-ERX555907-102</strain>
    </source>
</reference>